<evidence type="ECO:0000313" key="4">
    <source>
        <dbReference type="Proteomes" id="UP000030401"/>
    </source>
</evidence>
<dbReference type="PANTHER" id="PTHR33744">
    <property type="entry name" value="CARBOHYDRATE DIACID REGULATOR"/>
    <property type="match status" value="1"/>
</dbReference>
<dbReference type="Pfam" id="PF17853">
    <property type="entry name" value="GGDEF_2"/>
    <property type="match status" value="1"/>
</dbReference>
<dbReference type="Proteomes" id="UP000030401">
    <property type="component" value="Unassembled WGS sequence"/>
</dbReference>
<dbReference type="SMART" id="SM00065">
    <property type="entry name" value="GAF"/>
    <property type="match status" value="1"/>
</dbReference>
<dbReference type="InterPro" id="IPR051448">
    <property type="entry name" value="CdaR-like_regulators"/>
</dbReference>
<dbReference type="eggNOG" id="COG2508">
    <property type="taxonomic scope" value="Bacteria"/>
</dbReference>
<evidence type="ECO:0000259" key="2">
    <source>
        <dbReference type="SMART" id="SM00065"/>
    </source>
</evidence>
<evidence type="ECO:0000313" key="3">
    <source>
        <dbReference type="EMBL" id="KGX87077.1"/>
    </source>
</evidence>
<dbReference type="Gene3D" id="1.10.10.2840">
    <property type="entry name" value="PucR C-terminal helix-turn-helix domain"/>
    <property type="match status" value="1"/>
</dbReference>
<comment type="similarity">
    <text evidence="1">Belongs to the CdaR family.</text>
</comment>
<gene>
    <name evidence="3" type="ORF">N784_02485</name>
</gene>
<dbReference type="PANTHER" id="PTHR33744:SF1">
    <property type="entry name" value="DNA-BINDING TRANSCRIPTIONAL ACTIVATOR ADER"/>
    <property type="match status" value="1"/>
</dbReference>
<evidence type="ECO:0000256" key="1">
    <source>
        <dbReference type="ARBA" id="ARBA00006754"/>
    </source>
</evidence>
<dbReference type="EMBL" id="AVPG01000009">
    <property type="protein sequence ID" value="KGX87077.1"/>
    <property type="molecule type" value="Genomic_DNA"/>
</dbReference>
<dbReference type="InterPro" id="IPR003018">
    <property type="entry name" value="GAF"/>
</dbReference>
<dbReference type="InterPro" id="IPR042070">
    <property type="entry name" value="PucR_C-HTH_sf"/>
</dbReference>
<dbReference type="RefSeq" id="WP_036833801.1">
    <property type="nucleotide sequence ID" value="NZ_AVPG01000009.1"/>
</dbReference>
<dbReference type="InterPro" id="IPR025736">
    <property type="entry name" value="PucR_C-HTH_dom"/>
</dbReference>
<reference evidence="3 4" key="1">
    <citation type="submission" date="2013-08" db="EMBL/GenBank/DDBJ databases">
        <authorList>
            <person name="Huang J."/>
            <person name="Wang G."/>
        </authorList>
    </citation>
    <scope>NUCLEOTIDE SEQUENCE [LARGE SCALE GENOMIC DNA]</scope>
    <source>
        <strain evidence="3 4">JSM 072002</strain>
    </source>
</reference>
<dbReference type="STRING" id="1385512.N784_02485"/>
<dbReference type="Pfam" id="PF13556">
    <property type="entry name" value="HTH_30"/>
    <property type="match status" value="1"/>
</dbReference>
<feature type="domain" description="GAF" evidence="2">
    <location>
        <begin position="29"/>
        <end position="189"/>
    </location>
</feature>
<keyword evidence="4" id="KW-1185">Reference proteome</keyword>
<dbReference type="SUPFAM" id="SSF55781">
    <property type="entry name" value="GAF domain-like"/>
    <property type="match status" value="1"/>
</dbReference>
<protein>
    <recommendedName>
        <fullName evidence="2">GAF domain-containing protein</fullName>
    </recommendedName>
</protein>
<dbReference type="AlphaFoldDB" id="A0A0A5HTY1"/>
<dbReference type="eggNOG" id="COG2203">
    <property type="taxonomic scope" value="Bacteria"/>
</dbReference>
<organism evidence="3 4">
    <name type="scientific">Pontibacillus litoralis JSM 072002</name>
    <dbReference type="NCBI Taxonomy" id="1385512"/>
    <lineage>
        <taxon>Bacteria</taxon>
        <taxon>Bacillati</taxon>
        <taxon>Bacillota</taxon>
        <taxon>Bacilli</taxon>
        <taxon>Bacillales</taxon>
        <taxon>Bacillaceae</taxon>
        <taxon>Pontibacillus</taxon>
    </lineage>
</organism>
<dbReference type="InterPro" id="IPR041522">
    <property type="entry name" value="CdaR_GGDEF"/>
</dbReference>
<dbReference type="InterPro" id="IPR029016">
    <property type="entry name" value="GAF-like_dom_sf"/>
</dbReference>
<dbReference type="Gene3D" id="3.30.450.40">
    <property type="match status" value="1"/>
</dbReference>
<sequence>MKKELMEQKHDKRLMSLIQSVRVLNSTRDLDNVLDQLVREVFNVIAGANASILFLYDKRAEVLYAKTANGFNMEYMKHIQLKPGEGMSGKTFLAGKGQIFSTATDIALGMENISSLTKDIYAQSLGDMKYPTSAICVPLLSNHQCLGVLTVDMFEKDITFGDIDLQLLESFACQAAIAIENATLLSQNERTHRILEELSRVSLAKGDIEDITKSLARLIDKQVVVFNEILEVVALSDTQFSRVVEQLKRKRDFLLKGEISSMLFSLDDASYVIYVFPIRTELRRLGLLCIITEENKELDSLYRFAIEQANLIFAMEMDRQERALAEDFINSRAILEHLIHSPYDELSTTHLANFNFPDLEYHHYIVVQLYIKNPLVALKDFSLKKQHLMRMIYRELSRLSYKTLVYEQNMEVTLMFTVSSMYEEEKVYTYLKELFQKINGVASSQLCLTSLIGFGRVVHTLNDVQRSYQDAKSCVQYLQNTCQLDQMLTYRQLGSYRLFLKTDRKELKEYASSVLGMIEMYDKKHDKELLKTLKVYLETNQSMTESAKQLYVHVNTIKYRLKTIANLLGYDKLTGRKAFELQLGLHIIEYLEG</sequence>
<comment type="caution">
    <text evidence="3">The sequence shown here is derived from an EMBL/GenBank/DDBJ whole genome shotgun (WGS) entry which is preliminary data.</text>
</comment>
<accession>A0A0A5HTY1</accession>
<name>A0A0A5HTY1_9BACI</name>
<proteinExistence type="inferred from homology"/>
<dbReference type="Pfam" id="PF01590">
    <property type="entry name" value="GAF"/>
    <property type="match status" value="1"/>
</dbReference>